<gene>
    <name evidence="1" type="ORF">HMPREF1978_01488</name>
</gene>
<sequence>MCGQFLHVQPAKPAGEPRPALRSQLALAASARGRRAGLPGLPV</sequence>
<dbReference type="AlphaFoldDB" id="U1PDT1"/>
<evidence type="ECO:0000313" key="1">
    <source>
        <dbReference type="EMBL" id="ERH14795.1"/>
    </source>
</evidence>
<reference evidence="1 2" key="1">
    <citation type="submission" date="2013-08" db="EMBL/GenBank/DDBJ databases">
        <authorList>
            <person name="Weinstock G."/>
            <person name="Sodergren E."/>
            <person name="Wylie T."/>
            <person name="Fulton L."/>
            <person name="Fulton R."/>
            <person name="Fronick C."/>
            <person name="O'Laughlin M."/>
            <person name="Godfrey J."/>
            <person name="Miner T."/>
            <person name="Herter B."/>
            <person name="Appelbaum E."/>
            <person name="Cordes M."/>
            <person name="Lek S."/>
            <person name="Wollam A."/>
            <person name="Pepin K.H."/>
            <person name="Palsikar V.B."/>
            <person name="Mitreva M."/>
            <person name="Wilson R.K."/>
        </authorList>
    </citation>
    <scope>NUCLEOTIDE SEQUENCE [LARGE SCALE GENOMIC DNA]</scope>
    <source>
        <strain evidence="1 2">F0530</strain>
    </source>
</reference>
<protein>
    <submittedName>
        <fullName evidence="1">Uncharacterized protein</fullName>
    </submittedName>
</protein>
<name>U1PDT1_9ACTO</name>
<dbReference type="EMBL" id="AWSC01000061">
    <property type="protein sequence ID" value="ERH14795.1"/>
    <property type="molecule type" value="Genomic_DNA"/>
</dbReference>
<proteinExistence type="predicted"/>
<accession>U1PDT1</accession>
<organism evidence="1 2">
    <name type="scientific">Actinomyces graevenitzii F0530</name>
    <dbReference type="NCBI Taxonomy" id="1321817"/>
    <lineage>
        <taxon>Bacteria</taxon>
        <taxon>Bacillati</taxon>
        <taxon>Actinomycetota</taxon>
        <taxon>Actinomycetes</taxon>
        <taxon>Actinomycetales</taxon>
        <taxon>Actinomycetaceae</taxon>
        <taxon>Actinomyces</taxon>
    </lineage>
</organism>
<evidence type="ECO:0000313" key="2">
    <source>
        <dbReference type="Proteomes" id="UP000016481"/>
    </source>
</evidence>
<dbReference type="Proteomes" id="UP000016481">
    <property type="component" value="Unassembled WGS sequence"/>
</dbReference>
<comment type="caution">
    <text evidence="1">The sequence shown here is derived from an EMBL/GenBank/DDBJ whole genome shotgun (WGS) entry which is preliminary data.</text>
</comment>
<dbReference type="HOGENOM" id="CLU_3228324_0_0_11"/>